<accession>A0AAI8EU73</accession>
<organism evidence="2 3">
    <name type="scientific">Xanthomonas axonopodis pv. citri (strain 306)</name>
    <dbReference type="NCBI Taxonomy" id="190486"/>
    <lineage>
        <taxon>Bacteria</taxon>
        <taxon>Pseudomonadati</taxon>
        <taxon>Pseudomonadota</taxon>
        <taxon>Gammaproteobacteria</taxon>
        <taxon>Lysobacterales</taxon>
        <taxon>Lysobacteraceae</taxon>
        <taxon>Xanthomonas</taxon>
    </lineage>
</organism>
<gene>
    <name evidence="2" type="ordered locus">XAC4134</name>
</gene>
<feature type="chain" id="PRO_5042617064" evidence="1">
    <location>
        <begin position="25"/>
        <end position="119"/>
    </location>
</feature>
<evidence type="ECO:0000313" key="3">
    <source>
        <dbReference type="Proteomes" id="UP000000576"/>
    </source>
</evidence>
<dbReference type="KEGG" id="xac:XAC4134"/>
<reference evidence="2 3" key="1">
    <citation type="journal article" date="2002" name="Nature">
        <title>Comparison of the genomes of two Xanthomonas pathogens with differing host specificities.</title>
        <authorList>
            <person name="da Silva A.C."/>
            <person name="Ferro J.A."/>
            <person name="Reinach F.C."/>
            <person name="Farah C.S."/>
            <person name="Furlan L.R."/>
            <person name="Quaggio R.B."/>
            <person name="Monteiro-Vitorello C.B."/>
            <person name="Van Sluys M.A."/>
            <person name="Almeida N.F."/>
            <person name="Alves L.M."/>
            <person name="do Amaral A.M."/>
            <person name="Bertolini M.C."/>
            <person name="Camargo L.E."/>
            <person name="Camarotte G."/>
            <person name="Cannavan F."/>
            <person name="Cardozo J."/>
            <person name="Chambergo F."/>
            <person name="Ciapina L.P."/>
            <person name="Cicarelli R.M."/>
            <person name="Coutinho L.L."/>
            <person name="Cursino-Santos J.R."/>
            <person name="El-Dorry H."/>
            <person name="Faria J.B."/>
            <person name="Ferreira A.J."/>
            <person name="Ferreira R.C."/>
            <person name="Ferro M.I."/>
            <person name="Formighieri E.F."/>
            <person name="Franco M.C."/>
            <person name="Greggio C.C."/>
            <person name="Gruber A."/>
            <person name="Katsuyama A.M."/>
            <person name="Kishi L.T."/>
            <person name="Leite R.P."/>
            <person name="Lemos E.G."/>
            <person name="Lemos M.V."/>
            <person name="Locali E.C."/>
            <person name="Machado M.A."/>
            <person name="Madeira A.M."/>
            <person name="Martinez-Rossi N.M."/>
            <person name="Martins E.C."/>
            <person name="Meidanis J."/>
            <person name="Menck C.F."/>
            <person name="Miyaki C.Y."/>
            <person name="Moon D.H."/>
            <person name="Moreira L.M."/>
            <person name="Novo M.T."/>
            <person name="Okura V.K."/>
            <person name="Oliveira M.C."/>
            <person name="Oliveira V.R."/>
            <person name="Pereira H.A."/>
            <person name="Rossi A."/>
            <person name="Sena J.A."/>
            <person name="Silva C."/>
            <person name="de Souza R.F."/>
            <person name="Spinola L.A."/>
            <person name="Takita M.A."/>
            <person name="Tamura R.E."/>
            <person name="Teixeira E.C."/>
            <person name="Tezza R.I."/>
            <person name="Trindade dos Santos M."/>
            <person name="Truffi D."/>
            <person name="Tsai S.M."/>
            <person name="White F.F."/>
            <person name="Setubal J.C."/>
            <person name="Kitajima J.P."/>
        </authorList>
    </citation>
    <scope>NUCLEOTIDE SEQUENCE [LARGE SCALE GENOMIC DNA]</scope>
    <source>
        <strain evidence="2 3">306</strain>
    </source>
</reference>
<feature type="signal peptide" evidence="1">
    <location>
        <begin position="1"/>
        <end position="24"/>
    </location>
</feature>
<keyword evidence="1" id="KW-0732">Signal</keyword>
<dbReference type="AlphaFoldDB" id="A0AAI8EU73"/>
<evidence type="ECO:0000256" key="1">
    <source>
        <dbReference type="SAM" id="SignalP"/>
    </source>
</evidence>
<evidence type="ECO:0000313" key="2">
    <source>
        <dbReference type="EMBL" id="AAM38969.1"/>
    </source>
</evidence>
<sequence length="119" mass="13642">MCAAITARLRPAFLQLAMTHFCNAAQLRVTQRHMLHACRRFQWRAVPALHPRSHSTAGAGVFWGQLCADGWRYWRGKETGFQQVANIVNRGSVCSELQAIKLGKTLERDRPQQLRRWNA</sequence>
<protein>
    <submittedName>
        <fullName evidence="2">Uncharacterized protein</fullName>
    </submittedName>
</protein>
<name>A0AAI8EU73_XANAC</name>
<dbReference type="Proteomes" id="UP000000576">
    <property type="component" value="Chromosome"/>
</dbReference>
<proteinExistence type="predicted"/>
<dbReference type="EMBL" id="AE008923">
    <property type="protein sequence ID" value="AAM38969.1"/>
    <property type="molecule type" value="Genomic_DNA"/>
</dbReference>